<evidence type="ECO:0000313" key="3">
    <source>
        <dbReference type="EMBL" id="KAF9472450.1"/>
    </source>
</evidence>
<dbReference type="Proteomes" id="UP000807469">
    <property type="component" value="Unassembled WGS sequence"/>
</dbReference>
<comment type="caution">
    <text evidence="3">The sequence shown here is derived from an EMBL/GenBank/DDBJ whole genome shotgun (WGS) entry which is preliminary data.</text>
</comment>
<accession>A0A9P6CSV3</accession>
<evidence type="ECO:0000313" key="4">
    <source>
        <dbReference type="Proteomes" id="UP000807469"/>
    </source>
</evidence>
<keyword evidence="4" id="KW-1185">Reference proteome</keyword>
<dbReference type="OrthoDB" id="3025719at2759"/>
<dbReference type="EMBL" id="MU155534">
    <property type="protein sequence ID" value="KAF9472450.1"/>
    <property type="molecule type" value="Genomic_DNA"/>
</dbReference>
<organism evidence="3 4">
    <name type="scientific">Pholiota conissans</name>
    <dbReference type="NCBI Taxonomy" id="109636"/>
    <lineage>
        <taxon>Eukaryota</taxon>
        <taxon>Fungi</taxon>
        <taxon>Dikarya</taxon>
        <taxon>Basidiomycota</taxon>
        <taxon>Agaricomycotina</taxon>
        <taxon>Agaricomycetes</taxon>
        <taxon>Agaricomycetidae</taxon>
        <taxon>Agaricales</taxon>
        <taxon>Agaricineae</taxon>
        <taxon>Strophariaceae</taxon>
        <taxon>Pholiota</taxon>
    </lineage>
</organism>
<keyword evidence="1" id="KW-0812">Transmembrane</keyword>
<proteinExistence type="predicted"/>
<dbReference type="AlphaFoldDB" id="A0A9P6CSV3"/>
<keyword evidence="1" id="KW-1133">Transmembrane helix</keyword>
<reference evidence="3" key="1">
    <citation type="submission" date="2020-11" db="EMBL/GenBank/DDBJ databases">
        <authorList>
            <consortium name="DOE Joint Genome Institute"/>
            <person name="Ahrendt S."/>
            <person name="Riley R."/>
            <person name="Andreopoulos W."/>
            <person name="Labutti K."/>
            <person name="Pangilinan J."/>
            <person name="Ruiz-Duenas F.J."/>
            <person name="Barrasa J.M."/>
            <person name="Sanchez-Garcia M."/>
            <person name="Camarero S."/>
            <person name="Miyauchi S."/>
            <person name="Serrano A."/>
            <person name="Linde D."/>
            <person name="Babiker R."/>
            <person name="Drula E."/>
            <person name="Ayuso-Fernandez I."/>
            <person name="Pacheco R."/>
            <person name="Padilla G."/>
            <person name="Ferreira P."/>
            <person name="Barriuso J."/>
            <person name="Kellner H."/>
            <person name="Castanera R."/>
            <person name="Alfaro M."/>
            <person name="Ramirez L."/>
            <person name="Pisabarro A.G."/>
            <person name="Kuo A."/>
            <person name="Tritt A."/>
            <person name="Lipzen A."/>
            <person name="He G."/>
            <person name="Yan M."/>
            <person name="Ng V."/>
            <person name="Cullen D."/>
            <person name="Martin F."/>
            <person name="Rosso M.-N."/>
            <person name="Henrissat B."/>
            <person name="Hibbett D."/>
            <person name="Martinez A.T."/>
            <person name="Grigoriev I.V."/>
        </authorList>
    </citation>
    <scope>NUCLEOTIDE SEQUENCE</scope>
    <source>
        <strain evidence="3">CIRM-BRFM 674</strain>
    </source>
</reference>
<feature type="transmembrane region" description="Helical" evidence="1">
    <location>
        <begin position="148"/>
        <end position="169"/>
    </location>
</feature>
<feature type="chain" id="PRO_5040486909" evidence="2">
    <location>
        <begin position="22"/>
        <end position="170"/>
    </location>
</feature>
<name>A0A9P6CSV3_9AGAR</name>
<sequence length="170" mass="17285">MIWFLLFTLGVSLMAATRILGQDQGPIYIPFGWDQVPQAASAIGTQSGSTTYALLDGSAMTPSPTPGPATLVQSGSVASIYYPNTVGASTPTLSGVCNLVSPTAVCTLNVYTTGAVLPGGGAFGSSVGEPGSASSERYVSGSYEGNSWMAVKASLMTMLLGFCVGVVLVR</sequence>
<evidence type="ECO:0000256" key="1">
    <source>
        <dbReference type="SAM" id="Phobius"/>
    </source>
</evidence>
<gene>
    <name evidence="3" type="ORF">BDN70DRAFT_478101</name>
</gene>
<protein>
    <submittedName>
        <fullName evidence="3">Uncharacterized protein</fullName>
    </submittedName>
</protein>
<feature type="signal peptide" evidence="2">
    <location>
        <begin position="1"/>
        <end position="21"/>
    </location>
</feature>
<evidence type="ECO:0000256" key="2">
    <source>
        <dbReference type="SAM" id="SignalP"/>
    </source>
</evidence>
<keyword evidence="2" id="KW-0732">Signal</keyword>
<keyword evidence="1" id="KW-0472">Membrane</keyword>